<dbReference type="Proteomes" id="UP001179952">
    <property type="component" value="Unassembled WGS sequence"/>
</dbReference>
<dbReference type="GO" id="GO:0006631">
    <property type="term" value="P:fatty acid metabolic process"/>
    <property type="evidence" value="ECO:0007669"/>
    <property type="project" value="TreeGrafter"/>
</dbReference>
<feature type="compositionally biased region" description="Polar residues" evidence="3">
    <location>
        <begin position="221"/>
        <end position="230"/>
    </location>
</feature>
<dbReference type="EMBL" id="JAUJYN010000004">
    <property type="protein sequence ID" value="KAK1273742.1"/>
    <property type="molecule type" value="Genomic_DNA"/>
</dbReference>
<name>A0AAV9BC64_ACOGR</name>
<feature type="compositionally biased region" description="Basic and acidic residues" evidence="3">
    <location>
        <begin position="199"/>
        <end position="208"/>
    </location>
</feature>
<feature type="signal peptide" evidence="4">
    <location>
        <begin position="1"/>
        <end position="22"/>
    </location>
</feature>
<dbReference type="PROSITE" id="PS51228">
    <property type="entry name" value="ACB_2"/>
    <property type="match status" value="1"/>
</dbReference>
<proteinExistence type="inferred from homology"/>
<feature type="compositionally biased region" description="Basic and acidic residues" evidence="3">
    <location>
        <begin position="231"/>
        <end position="250"/>
    </location>
</feature>
<organism evidence="6 7">
    <name type="scientific">Acorus gramineus</name>
    <name type="common">Dwarf sweet flag</name>
    <dbReference type="NCBI Taxonomy" id="55184"/>
    <lineage>
        <taxon>Eukaryota</taxon>
        <taxon>Viridiplantae</taxon>
        <taxon>Streptophyta</taxon>
        <taxon>Embryophyta</taxon>
        <taxon>Tracheophyta</taxon>
        <taxon>Spermatophyta</taxon>
        <taxon>Magnoliopsida</taxon>
        <taxon>Liliopsida</taxon>
        <taxon>Acoraceae</taxon>
        <taxon>Acorus</taxon>
    </lineage>
</organism>
<feature type="region of interest" description="Disordered" evidence="3">
    <location>
        <begin position="199"/>
        <end position="254"/>
    </location>
</feature>
<comment type="caution">
    <text evidence="6">The sequence shown here is derived from an EMBL/GenBank/DDBJ whole genome shotgun (WGS) entry which is preliminary data.</text>
</comment>
<evidence type="ECO:0000256" key="3">
    <source>
        <dbReference type="SAM" id="MobiDB-lite"/>
    </source>
</evidence>
<dbReference type="InterPro" id="IPR014352">
    <property type="entry name" value="FERM/acyl-CoA-bd_prot_sf"/>
</dbReference>
<evidence type="ECO:0000256" key="1">
    <source>
        <dbReference type="ARBA" id="ARBA00005567"/>
    </source>
</evidence>
<feature type="compositionally biased region" description="Basic and acidic residues" evidence="3">
    <location>
        <begin position="55"/>
        <end position="82"/>
    </location>
</feature>
<feature type="chain" id="PRO_5043417899" evidence="4">
    <location>
        <begin position="23"/>
        <end position="271"/>
    </location>
</feature>
<sequence>MEFFTELLLTVAFSLLFAIVLSKLVALASDGDSIDQDRGFGGEASVIGGSNEGSVEERLRTDEQEAMVSEREGLDENRRSDLGIEETETEEGDGEDEWEEIERSELEERFREAAAASVNESVLSKLSRDLQLRLYGLRKIATEGPCHEPRPMALMVAARAKWHAWQRLGNMNPELAMEQYLILLLENIPGWTGEKLKGEKKIEERSGSREAGASGVPEPDASSTMQQTPRSENERITELQCHDGRDERTGDSVSLEYVEPGYLISSSHPYR</sequence>
<evidence type="ECO:0000256" key="4">
    <source>
        <dbReference type="SAM" id="SignalP"/>
    </source>
</evidence>
<keyword evidence="4" id="KW-0732">Signal</keyword>
<dbReference type="PANTHER" id="PTHR23310">
    <property type="entry name" value="ACYL-COA-BINDING PROTEIN, ACBP"/>
    <property type="match status" value="1"/>
</dbReference>
<dbReference type="GO" id="GO:0000062">
    <property type="term" value="F:fatty-acyl-CoA binding"/>
    <property type="evidence" value="ECO:0007669"/>
    <property type="project" value="InterPro"/>
</dbReference>
<dbReference type="PANTHER" id="PTHR23310:SF105">
    <property type="entry name" value="ACYL-COA-BINDING DOMAIN-CONTAINING PROTEIN 5"/>
    <property type="match status" value="1"/>
</dbReference>
<evidence type="ECO:0000313" key="6">
    <source>
        <dbReference type="EMBL" id="KAK1273742.1"/>
    </source>
</evidence>
<gene>
    <name evidence="6" type="ORF">QJS04_geneDACA009605</name>
</gene>
<dbReference type="Pfam" id="PF00887">
    <property type="entry name" value="ACBP"/>
    <property type="match status" value="1"/>
</dbReference>
<protein>
    <submittedName>
        <fullName evidence="6">Acyl-CoA-binding domain-containing protein 1</fullName>
    </submittedName>
</protein>
<dbReference type="Gene3D" id="1.20.80.10">
    <property type="match status" value="1"/>
</dbReference>
<evidence type="ECO:0000256" key="2">
    <source>
        <dbReference type="ARBA" id="ARBA00023121"/>
    </source>
</evidence>
<keyword evidence="2" id="KW-0446">Lipid-binding</keyword>
<feature type="compositionally biased region" description="Acidic residues" evidence="3">
    <location>
        <begin position="83"/>
        <end position="98"/>
    </location>
</feature>
<keyword evidence="7" id="KW-1185">Reference proteome</keyword>
<evidence type="ECO:0000313" key="7">
    <source>
        <dbReference type="Proteomes" id="UP001179952"/>
    </source>
</evidence>
<feature type="domain" description="ACB" evidence="5">
    <location>
        <begin position="106"/>
        <end position="193"/>
    </location>
</feature>
<reference evidence="6" key="2">
    <citation type="submission" date="2023-06" db="EMBL/GenBank/DDBJ databases">
        <authorList>
            <person name="Ma L."/>
            <person name="Liu K.-W."/>
            <person name="Li Z."/>
            <person name="Hsiao Y.-Y."/>
            <person name="Qi Y."/>
            <person name="Fu T."/>
            <person name="Tang G."/>
            <person name="Zhang D."/>
            <person name="Sun W.-H."/>
            <person name="Liu D.-K."/>
            <person name="Li Y."/>
            <person name="Chen G.-Z."/>
            <person name="Liu X.-D."/>
            <person name="Liao X.-Y."/>
            <person name="Jiang Y.-T."/>
            <person name="Yu X."/>
            <person name="Hao Y."/>
            <person name="Huang J."/>
            <person name="Zhao X.-W."/>
            <person name="Ke S."/>
            <person name="Chen Y.-Y."/>
            <person name="Wu W.-L."/>
            <person name="Hsu J.-L."/>
            <person name="Lin Y.-F."/>
            <person name="Huang M.-D."/>
            <person name="Li C.-Y."/>
            <person name="Huang L."/>
            <person name="Wang Z.-W."/>
            <person name="Zhao X."/>
            <person name="Zhong W.-Y."/>
            <person name="Peng D.-H."/>
            <person name="Ahmad S."/>
            <person name="Lan S."/>
            <person name="Zhang J.-S."/>
            <person name="Tsai W.-C."/>
            <person name="Van De Peer Y."/>
            <person name="Liu Z.-J."/>
        </authorList>
    </citation>
    <scope>NUCLEOTIDE SEQUENCE</scope>
    <source>
        <strain evidence="6">SCP</strain>
        <tissue evidence="6">Leaves</tissue>
    </source>
</reference>
<dbReference type="InterPro" id="IPR035984">
    <property type="entry name" value="Acyl-CoA-binding_sf"/>
</dbReference>
<accession>A0AAV9BC64</accession>
<evidence type="ECO:0000259" key="5">
    <source>
        <dbReference type="PROSITE" id="PS51228"/>
    </source>
</evidence>
<dbReference type="SUPFAM" id="SSF47027">
    <property type="entry name" value="Acyl-CoA binding protein"/>
    <property type="match status" value="1"/>
</dbReference>
<dbReference type="AlphaFoldDB" id="A0AAV9BC64"/>
<reference evidence="6" key="1">
    <citation type="journal article" date="2023" name="Nat. Commun.">
        <title>Diploid and tetraploid genomes of Acorus and the evolution of monocots.</title>
        <authorList>
            <person name="Ma L."/>
            <person name="Liu K.W."/>
            <person name="Li Z."/>
            <person name="Hsiao Y.Y."/>
            <person name="Qi Y."/>
            <person name="Fu T."/>
            <person name="Tang G.D."/>
            <person name="Zhang D."/>
            <person name="Sun W.H."/>
            <person name="Liu D.K."/>
            <person name="Li Y."/>
            <person name="Chen G.Z."/>
            <person name="Liu X.D."/>
            <person name="Liao X.Y."/>
            <person name="Jiang Y.T."/>
            <person name="Yu X."/>
            <person name="Hao Y."/>
            <person name="Huang J."/>
            <person name="Zhao X.W."/>
            <person name="Ke S."/>
            <person name="Chen Y.Y."/>
            <person name="Wu W.L."/>
            <person name="Hsu J.L."/>
            <person name="Lin Y.F."/>
            <person name="Huang M.D."/>
            <person name="Li C.Y."/>
            <person name="Huang L."/>
            <person name="Wang Z.W."/>
            <person name="Zhao X."/>
            <person name="Zhong W.Y."/>
            <person name="Peng D.H."/>
            <person name="Ahmad S."/>
            <person name="Lan S."/>
            <person name="Zhang J.S."/>
            <person name="Tsai W.C."/>
            <person name="Van de Peer Y."/>
            <person name="Liu Z.J."/>
        </authorList>
    </citation>
    <scope>NUCLEOTIDE SEQUENCE</scope>
    <source>
        <strain evidence="6">SCP</strain>
    </source>
</reference>
<comment type="similarity">
    <text evidence="1">Belongs to the ACBP family.</text>
</comment>
<dbReference type="InterPro" id="IPR000582">
    <property type="entry name" value="Acyl-CoA-binding_protein"/>
</dbReference>
<feature type="region of interest" description="Disordered" evidence="3">
    <location>
        <begin position="38"/>
        <end position="98"/>
    </location>
</feature>